<dbReference type="EMBL" id="LR796187">
    <property type="protein sequence ID" value="CAB4125512.1"/>
    <property type="molecule type" value="Genomic_DNA"/>
</dbReference>
<reference evidence="1" key="1">
    <citation type="submission" date="2020-04" db="EMBL/GenBank/DDBJ databases">
        <authorList>
            <person name="Chiriac C."/>
            <person name="Salcher M."/>
            <person name="Ghai R."/>
            <person name="Kavagutti S V."/>
        </authorList>
    </citation>
    <scope>NUCLEOTIDE SEQUENCE</scope>
</reference>
<evidence type="ECO:0000313" key="1">
    <source>
        <dbReference type="EMBL" id="CAB4125512.1"/>
    </source>
</evidence>
<dbReference type="EMBL" id="LR798231">
    <property type="protein sequence ID" value="CAB5208426.1"/>
    <property type="molecule type" value="Genomic_DNA"/>
</dbReference>
<evidence type="ECO:0000313" key="2">
    <source>
        <dbReference type="EMBL" id="CAB5208426.1"/>
    </source>
</evidence>
<dbReference type="InterPro" id="IPR027417">
    <property type="entry name" value="P-loop_NTPase"/>
</dbReference>
<gene>
    <name evidence="2" type="ORF">UFOVP181_19</name>
    <name evidence="1" type="ORF">UFOVP57_144</name>
</gene>
<sequence length="126" mass="14646">METKLLPWQKRMLAMMAGKDRAVLNVARQSGKSASVGHIGKLLQEWSDTYSPKRLILGTGTAFGVKYYLAEPVGMDWVAVLKWSTETFGEMSHIKDGDRGRWYINNRTLYFRNLKDRDWFVLRWNS</sequence>
<dbReference type="Gene3D" id="3.40.50.300">
    <property type="entry name" value="P-loop containing nucleotide triphosphate hydrolases"/>
    <property type="match status" value="1"/>
</dbReference>
<name>A0A6J5KVW6_9CAUD</name>
<protein>
    <submittedName>
        <fullName evidence="1">Uncharacterized protein</fullName>
    </submittedName>
</protein>
<accession>A0A6J5KVW6</accession>
<proteinExistence type="predicted"/>
<organism evidence="1">
    <name type="scientific">uncultured Caudovirales phage</name>
    <dbReference type="NCBI Taxonomy" id="2100421"/>
    <lineage>
        <taxon>Viruses</taxon>
        <taxon>Duplodnaviria</taxon>
        <taxon>Heunggongvirae</taxon>
        <taxon>Uroviricota</taxon>
        <taxon>Caudoviricetes</taxon>
        <taxon>Peduoviridae</taxon>
        <taxon>Maltschvirus</taxon>
        <taxon>Maltschvirus maltsch</taxon>
    </lineage>
</organism>